<evidence type="ECO:0000313" key="3">
    <source>
        <dbReference type="Proteomes" id="UP001161017"/>
    </source>
</evidence>
<keyword evidence="3" id="KW-1185">Reference proteome</keyword>
<proteinExistence type="predicted"/>
<reference evidence="2" key="1">
    <citation type="journal article" date="2023" name="Genome Biol. Evol.">
        <title>First Whole Genome Sequence and Flow Cytometry Genome Size Data for the Lichen-Forming Fungus Ramalina farinacea (Ascomycota).</title>
        <authorList>
            <person name="Llewellyn T."/>
            <person name="Mian S."/>
            <person name="Hill R."/>
            <person name="Leitch I.J."/>
            <person name="Gaya E."/>
        </authorList>
    </citation>
    <scope>NUCLEOTIDE SEQUENCE</scope>
    <source>
        <strain evidence="2">LIQ254RAFAR</strain>
    </source>
</reference>
<gene>
    <name evidence="2" type="ORF">OHK93_001667</name>
</gene>
<organism evidence="2 3">
    <name type="scientific">Ramalina farinacea</name>
    <dbReference type="NCBI Taxonomy" id="258253"/>
    <lineage>
        <taxon>Eukaryota</taxon>
        <taxon>Fungi</taxon>
        <taxon>Dikarya</taxon>
        <taxon>Ascomycota</taxon>
        <taxon>Pezizomycotina</taxon>
        <taxon>Lecanoromycetes</taxon>
        <taxon>OSLEUM clade</taxon>
        <taxon>Lecanoromycetidae</taxon>
        <taxon>Lecanorales</taxon>
        <taxon>Lecanorineae</taxon>
        <taxon>Ramalinaceae</taxon>
        <taxon>Ramalina</taxon>
    </lineage>
</organism>
<accession>A0AA43QRN8</accession>
<name>A0AA43QRN8_9LECA</name>
<dbReference type="Proteomes" id="UP001161017">
    <property type="component" value="Unassembled WGS sequence"/>
</dbReference>
<dbReference type="EMBL" id="JAPUFD010000012">
    <property type="protein sequence ID" value="MDI1490464.1"/>
    <property type="molecule type" value="Genomic_DNA"/>
</dbReference>
<evidence type="ECO:0000313" key="2">
    <source>
        <dbReference type="EMBL" id="MDI1490464.1"/>
    </source>
</evidence>
<keyword evidence="1" id="KW-1133">Transmembrane helix</keyword>
<comment type="caution">
    <text evidence="2">The sequence shown here is derived from an EMBL/GenBank/DDBJ whole genome shotgun (WGS) entry which is preliminary data.</text>
</comment>
<protein>
    <submittedName>
        <fullName evidence="2">Uncharacterized protein</fullName>
    </submittedName>
</protein>
<evidence type="ECO:0000256" key="1">
    <source>
        <dbReference type="SAM" id="Phobius"/>
    </source>
</evidence>
<feature type="transmembrane region" description="Helical" evidence="1">
    <location>
        <begin position="192"/>
        <end position="214"/>
    </location>
</feature>
<keyword evidence="1" id="KW-0812">Transmembrane</keyword>
<feature type="transmembrane region" description="Helical" evidence="1">
    <location>
        <begin position="161"/>
        <end position="180"/>
    </location>
</feature>
<sequence length="229" mass="24980">MHDPIKALLNVPDQEVADRLTEKWTDAKLGELQYVGVTVGKTAALKRKDNGLVTSTVAAAFSWASIPTDPWSVDACWMSSLVLALTAISLAAQQTIGLNRLRSCENGLLKIRHLLGEAPWKQEHHSDVSHVSDDAKDGFNRTKIKRSQLWAWQTPIMMSNFAILLFIVGLMIAIFARAAATMGDWSKPDGKIAVFFGGATVFAGVNYLICWISLNRGSLVSSTQLKAPG</sequence>
<keyword evidence="1" id="KW-0472">Membrane</keyword>
<dbReference type="AlphaFoldDB" id="A0AA43QRN8"/>